<dbReference type="EMBL" id="JAVIJP010000105">
    <property type="protein sequence ID" value="KAL3614475.1"/>
    <property type="molecule type" value="Genomic_DNA"/>
</dbReference>
<reference evidence="2" key="1">
    <citation type="journal article" date="2024" name="IScience">
        <title>Strigolactones Initiate the Formation of Haustorium-like Structures in Castilleja.</title>
        <authorList>
            <person name="Buerger M."/>
            <person name="Peterson D."/>
            <person name="Chory J."/>
        </authorList>
    </citation>
    <scope>NUCLEOTIDE SEQUENCE [LARGE SCALE GENOMIC DNA]</scope>
</reference>
<comment type="caution">
    <text evidence="1">The sequence shown here is derived from an EMBL/GenBank/DDBJ whole genome shotgun (WGS) entry which is preliminary data.</text>
</comment>
<dbReference type="Proteomes" id="UP001632038">
    <property type="component" value="Unassembled WGS sequence"/>
</dbReference>
<organism evidence="1 2">
    <name type="scientific">Castilleja foliolosa</name>
    <dbReference type="NCBI Taxonomy" id="1961234"/>
    <lineage>
        <taxon>Eukaryota</taxon>
        <taxon>Viridiplantae</taxon>
        <taxon>Streptophyta</taxon>
        <taxon>Embryophyta</taxon>
        <taxon>Tracheophyta</taxon>
        <taxon>Spermatophyta</taxon>
        <taxon>Magnoliopsida</taxon>
        <taxon>eudicotyledons</taxon>
        <taxon>Gunneridae</taxon>
        <taxon>Pentapetalae</taxon>
        <taxon>asterids</taxon>
        <taxon>lamiids</taxon>
        <taxon>Lamiales</taxon>
        <taxon>Orobanchaceae</taxon>
        <taxon>Pedicularideae</taxon>
        <taxon>Castillejinae</taxon>
        <taxon>Castilleja</taxon>
    </lineage>
</organism>
<proteinExistence type="predicted"/>
<protein>
    <submittedName>
        <fullName evidence="1">Uncharacterized protein</fullName>
    </submittedName>
</protein>
<evidence type="ECO:0000313" key="1">
    <source>
        <dbReference type="EMBL" id="KAL3614475.1"/>
    </source>
</evidence>
<dbReference type="AlphaFoldDB" id="A0ABD3BAS4"/>
<sequence>MEAEMRTKMDAEMRTRMDAEMEKMREIVRQLAEPPPPADGDGHGR</sequence>
<keyword evidence="2" id="KW-1185">Reference proteome</keyword>
<name>A0ABD3BAS4_9LAMI</name>
<gene>
    <name evidence="1" type="ORF">CASFOL_041561</name>
</gene>
<evidence type="ECO:0000313" key="2">
    <source>
        <dbReference type="Proteomes" id="UP001632038"/>
    </source>
</evidence>
<accession>A0ABD3BAS4</accession>